<gene>
    <name evidence="4" type="ORF">SAMN04487864_10746</name>
</gene>
<proteinExistence type="predicted"/>
<reference evidence="5" key="1">
    <citation type="submission" date="2016-10" db="EMBL/GenBank/DDBJ databases">
        <authorList>
            <person name="Varghese N."/>
            <person name="Submissions S."/>
        </authorList>
    </citation>
    <scope>NUCLEOTIDE SEQUENCE [LARGE SCALE GENOMIC DNA]</scope>
    <source>
        <strain evidence="5">DSM 11005</strain>
    </source>
</reference>
<keyword evidence="2" id="KW-1133">Transmembrane helix</keyword>
<feature type="transmembrane region" description="Helical" evidence="2">
    <location>
        <begin position="86"/>
        <end position="107"/>
    </location>
</feature>
<dbReference type="AlphaFoldDB" id="A0A1G6LES3"/>
<dbReference type="EMBL" id="FMYW01000007">
    <property type="protein sequence ID" value="SDC41912.1"/>
    <property type="molecule type" value="Genomic_DNA"/>
</dbReference>
<feature type="compositionally biased region" description="Basic and acidic residues" evidence="1">
    <location>
        <begin position="117"/>
        <end position="129"/>
    </location>
</feature>
<evidence type="ECO:0000313" key="4">
    <source>
        <dbReference type="EMBL" id="SDC41912.1"/>
    </source>
</evidence>
<feature type="region of interest" description="Disordered" evidence="1">
    <location>
        <begin position="117"/>
        <end position="144"/>
    </location>
</feature>
<evidence type="ECO:0000256" key="3">
    <source>
        <dbReference type="SAM" id="SignalP"/>
    </source>
</evidence>
<organism evidence="4 5">
    <name type="scientific">Succiniclasticum ruminis</name>
    <dbReference type="NCBI Taxonomy" id="40841"/>
    <lineage>
        <taxon>Bacteria</taxon>
        <taxon>Bacillati</taxon>
        <taxon>Bacillota</taxon>
        <taxon>Negativicutes</taxon>
        <taxon>Acidaminococcales</taxon>
        <taxon>Acidaminococcaceae</taxon>
        <taxon>Succiniclasticum</taxon>
    </lineage>
</organism>
<feature type="signal peptide" evidence="3">
    <location>
        <begin position="1"/>
        <end position="31"/>
    </location>
</feature>
<keyword evidence="3" id="KW-0732">Signal</keyword>
<evidence type="ECO:0000256" key="2">
    <source>
        <dbReference type="SAM" id="Phobius"/>
    </source>
</evidence>
<feature type="chain" id="PRO_5039034181" evidence="3">
    <location>
        <begin position="32"/>
        <end position="144"/>
    </location>
</feature>
<keyword evidence="5" id="KW-1185">Reference proteome</keyword>
<protein>
    <submittedName>
        <fullName evidence="4">Uncharacterized protein</fullName>
    </submittedName>
</protein>
<dbReference type="RefSeq" id="WP_093730241.1">
    <property type="nucleotide sequence ID" value="NZ_FMYW01000007.1"/>
</dbReference>
<dbReference type="Proteomes" id="UP000198943">
    <property type="component" value="Unassembled WGS sequence"/>
</dbReference>
<accession>A0A1G6LES3</accession>
<dbReference type="OrthoDB" id="9843570at2"/>
<keyword evidence="2" id="KW-0812">Transmembrane</keyword>
<keyword evidence="2" id="KW-0472">Membrane</keyword>
<evidence type="ECO:0000313" key="5">
    <source>
        <dbReference type="Proteomes" id="UP000198943"/>
    </source>
</evidence>
<sequence>MKLKKQMFLPVLLSLSVFFASTVTMSASAYAAAIPRTAAVWELAEAAPNNTEIPEVKKDKGNTPGRSGNAKSRDDSSFFDNLLEKIAVMFLVYMFLEAINALLNDFFHDGDTKIKIVPKEKQDQPDGKGTKQNKNIKRIPAQEV</sequence>
<name>A0A1G6LES3_9FIRM</name>
<evidence type="ECO:0000256" key="1">
    <source>
        <dbReference type="SAM" id="MobiDB-lite"/>
    </source>
</evidence>
<feature type="region of interest" description="Disordered" evidence="1">
    <location>
        <begin position="51"/>
        <end position="74"/>
    </location>
</feature>